<dbReference type="EMBL" id="KN882028">
    <property type="protein sequence ID" value="KIY46500.1"/>
    <property type="molecule type" value="Genomic_DNA"/>
</dbReference>
<proteinExistence type="predicted"/>
<dbReference type="Proteomes" id="UP000054144">
    <property type="component" value="Unassembled WGS sequence"/>
</dbReference>
<name>A0A0D7A6Z9_9AGAR</name>
<protein>
    <submittedName>
        <fullName evidence="1">Uncharacterized protein</fullName>
    </submittedName>
</protein>
<evidence type="ECO:0000313" key="1">
    <source>
        <dbReference type="EMBL" id="KIY46500.1"/>
    </source>
</evidence>
<evidence type="ECO:0000313" key="2">
    <source>
        <dbReference type="Proteomes" id="UP000054144"/>
    </source>
</evidence>
<dbReference type="OrthoDB" id="2563669at2759"/>
<dbReference type="AlphaFoldDB" id="A0A0D7A6Z9"/>
<dbReference type="Gene3D" id="2.60.120.260">
    <property type="entry name" value="Galactose-binding domain-like"/>
    <property type="match status" value="1"/>
</dbReference>
<sequence>MTNLTRNTFVDCTCPLINYLPAADWYRGGYDGDPFTDRYQDSTFMFTNATNATATFSINGYGVHIFGAYRQNHGPYEVTINGTSYGEFRTDDADAPKNDAVDALFQIQLFGIESLPEGTHEVTLINRADPEKNKTLIYVDLDFVGA</sequence>
<reference evidence="1 2" key="1">
    <citation type="journal article" date="2015" name="Fungal Genet. Biol.">
        <title>Evolution of novel wood decay mechanisms in Agaricales revealed by the genome sequences of Fistulina hepatica and Cylindrobasidium torrendii.</title>
        <authorList>
            <person name="Floudas D."/>
            <person name="Held B.W."/>
            <person name="Riley R."/>
            <person name="Nagy L.G."/>
            <person name="Koehler G."/>
            <person name="Ransdell A.S."/>
            <person name="Younus H."/>
            <person name="Chow J."/>
            <person name="Chiniquy J."/>
            <person name="Lipzen A."/>
            <person name="Tritt A."/>
            <person name="Sun H."/>
            <person name="Haridas S."/>
            <person name="LaButti K."/>
            <person name="Ohm R.A."/>
            <person name="Kues U."/>
            <person name="Blanchette R.A."/>
            <person name="Grigoriev I.V."/>
            <person name="Minto R.E."/>
            <person name="Hibbett D.S."/>
        </authorList>
    </citation>
    <scope>NUCLEOTIDE SEQUENCE [LARGE SCALE GENOMIC DNA]</scope>
    <source>
        <strain evidence="1 2">ATCC 64428</strain>
    </source>
</reference>
<accession>A0A0D7A6Z9</accession>
<organism evidence="1 2">
    <name type="scientific">Fistulina hepatica ATCC 64428</name>
    <dbReference type="NCBI Taxonomy" id="1128425"/>
    <lineage>
        <taxon>Eukaryota</taxon>
        <taxon>Fungi</taxon>
        <taxon>Dikarya</taxon>
        <taxon>Basidiomycota</taxon>
        <taxon>Agaricomycotina</taxon>
        <taxon>Agaricomycetes</taxon>
        <taxon>Agaricomycetidae</taxon>
        <taxon>Agaricales</taxon>
        <taxon>Fistulinaceae</taxon>
        <taxon>Fistulina</taxon>
    </lineage>
</organism>
<keyword evidence="2" id="KW-1185">Reference proteome</keyword>
<gene>
    <name evidence="1" type="ORF">FISHEDRAFT_47170</name>
</gene>